<evidence type="ECO:0000313" key="2">
    <source>
        <dbReference type="Proteomes" id="UP000095085"/>
    </source>
</evidence>
<protein>
    <submittedName>
        <fullName evidence="1">Uncharacterized protein</fullName>
    </submittedName>
</protein>
<sequence length="96" mass="11198">MAVKEQKPIEGYYLLLSYVEGSETELSEAVIEKGCRQIEMMGGIDDVGMKLCKVINDNFIYLNFSYTKNQEQRYEVSKEVKGFKSHWESEMRLVED</sequence>
<organism evidence="1 2">
    <name type="scientific">Hyphopichia burtonii NRRL Y-1933</name>
    <dbReference type="NCBI Taxonomy" id="984485"/>
    <lineage>
        <taxon>Eukaryota</taxon>
        <taxon>Fungi</taxon>
        <taxon>Dikarya</taxon>
        <taxon>Ascomycota</taxon>
        <taxon>Saccharomycotina</taxon>
        <taxon>Pichiomycetes</taxon>
        <taxon>Debaryomycetaceae</taxon>
        <taxon>Hyphopichia</taxon>
    </lineage>
</organism>
<proteinExistence type="predicted"/>
<dbReference type="AlphaFoldDB" id="A0A1E4RHK9"/>
<name>A0A1E4RHK9_9ASCO</name>
<accession>A0A1E4RHK9</accession>
<gene>
    <name evidence="1" type="ORF">HYPBUDRAFT_216532</name>
</gene>
<dbReference type="EMBL" id="KV454542">
    <property type="protein sequence ID" value="ODV66595.1"/>
    <property type="molecule type" value="Genomic_DNA"/>
</dbReference>
<dbReference type="RefSeq" id="XP_020075662.1">
    <property type="nucleotide sequence ID" value="XM_020223081.1"/>
</dbReference>
<dbReference type="GeneID" id="30997630"/>
<dbReference type="Proteomes" id="UP000095085">
    <property type="component" value="Unassembled WGS sequence"/>
</dbReference>
<keyword evidence="2" id="KW-1185">Reference proteome</keyword>
<evidence type="ECO:0000313" key="1">
    <source>
        <dbReference type="EMBL" id="ODV66595.1"/>
    </source>
</evidence>
<reference evidence="2" key="1">
    <citation type="submission" date="2016-05" db="EMBL/GenBank/DDBJ databases">
        <title>Comparative genomics of biotechnologically important yeasts.</title>
        <authorList>
            <consortium name="DOE Joint Genome Institute"/>
            <person name="Riley R."/>
            <person name="Haridas S."/>
            <person name="Wolfe K.H."/>
            <person name="Lopes M.R."/>
            <person name="Hittinger C.T."/>
            <person name="Goker M."/>
            <person name="Salamov A."/>
            <person name="Wisecaver J."/>
            <person name="Long T.M."/>
            <person name="Aerts A.L."/>
            <person name="Barry K."/>
            <person name="Choi C."/>
            <person name="Clum A."/>
            <person name="Coughlan A.Y."/>
            <person name="Deshpande S."/>
            <person name="Douglass A.P."/>
            <person name="Hanson S.J."/>
            <person name="Klenk H.-P."/>
            <person name="Labutti K."/>
            <person name="Lapidus A."/>
            <person name="Lindquist E."/>
            <person name="Lipzen A."/>
            <person name="Meier-Kolthoff J.P."/>
            <person name="Ohm R.A."/>
            <person name="Otillar R.P."/>
            <person name="Pangilinan J."/>
            <person name="Peng Y."/>
            <person name="Rokas A."/>
            <person name="Rosa C.A."/>
            <person name="Scheuner C."/>
            <person name="Sibirny A.A."/>
            <person name="Slot J.C."/>
            <person name="Stielow J.B."/>
            <person name="Sun H."/>
            <person name="Kurtzman C.P."/>
            <person name="Blackwell M."/>
            <person name="Grigoriev I.V."/>
            <person name="Jeffries T.W."/>
        </authorList>
    </citation>
    <scope>NUCLEOTIDE SEQUENCE [LARGE SCALE GENOMIC DNA]</scope>
    <source>
        <strain evidence="2">NRRL Y-1933</strain>
    </source>
</reference>